<dbReference type="GO" id="GO:0046872">
    <property type="term" value="F:metal ion binding"/>
    <property type="evidence" value="ECO:0007669"/>
    <property type="project" value="UniProtKB-KW"/>
</dbReference>
<dbReference type="Pfam" id="PF04225">
    <property type="entry name" value="LysM_OapA"/>
    <property type="match status" value="1"/>
</dbReference>
<keyword evidence="6" id="KW-0378">Hydrolase</keyword>
<evidence type="ECO:0000256" key="3">
    <source>
        <dbReference type="ARBA" id="ARBA00006646"/>
    </source>
</evidence>
<evidence type="ECO:0000313" key="12">
    <source>
        <dbReference type="Proteomes" id="UP000003937"/>
    </source>
</evidence>
<dbReference type="KEGG" id="sehc:A35E_00057"/>
<evidence type="ECO:0000256" key="9">
    <source>
        <dbReference type="SAM" id="Phobius"/>
    </source>
</evidence>
<evidence type="ECO:0000256" key="5">
    <source>
        <dbReference type="ARBA" id="ARBA00022723"/>
    </source>
</evidence>
<feature type="domain" description="LysM" evidence="10">
    <location>
        <begin position="98"/>
        <end position="143"/>
    </location>
</feature>
<dbReference type="InterPro" id="IPR016047">
    <property type="entry name" value="M23ase_b-sheet_dom"/>
</dbReference>
<dbReference type="PROSITE" id="PS51782">
    <property type="entry name" value="LYSM"/>
    <property type="match status" value="1"/>
</dbReference>
<dbReference type="Pfam" id="PF01551">
    <property type="entry name" value="Peptidase_M23"/>
    <property type="match status" value="1"/>
</dbReference>
<dbReference type="GO" id="GO:0005886">
    <property type="term" value="C:plasma membrane"/>
    <property type="evidence" value="ECO:0007669"/>
    <property type="project" value="UniProtKB-SubCell"/>
</dbReference>
<organism evidence="11 12">
    <name type="scientific">secondary endosymbiont of Heteropsylla cubana</name>
    <dbReference type="NCBI Taxonomy" id="134287"/>
    <lineage>
        <taxon>Bacteria</taxon>
        <taxon>Pseudomonadati</taxon>
        <taxon>Pseudomonadota</taxon>
        <taxon>Gammaproteobacteria</taxon>
        <taxon>Enterobacterales</taxon>
        <taxon>Enterobacteriaceae</taxon>
        <taxon>aphid secondary symbionts</taxon>
    </lineage>
</organism>
<dbReference type="GO" id="GO:0006508">
    <property type="term" value="P:proteolysis"/>
    <property type="evidence" value="ECO:0007669"/>
    <property type="project" value="UniProtKB-KW"/>
</dbReference>
<keyword evidence="5" id="KW-0479">Metal-binding</keyword>
<comment type="cofactor">
    <cofactor evidence="1">
        <name>Zn(2+)</name>
        <dbReference type="ChEBI" id="CHEBI:29105"/>
    </cofactor>
</comment>
<dbReference type="Gene3D" id="3.10.450.350">
    <property type="match status" value="2"/>
</dbReference>
<dbReference type="AlphaFoldDB" id="J3TYF5"/>
<evidence type="ECO:0000256" key="1">
    <source>
        <dbReference type="ARBA" id="ARBA00001947"/>
    </source>
</evidence>
<keyword evidence="9" id="KW-0472">Membrane</keyword>
<dbReference type="NCBIfam" id="NF008652">
    <property type="entry name" value="PRK11649.1"/>
    <property type="match status" value="1"/>
</dbReference>
<dbReference type="Gene3D" id="2.70.70.10">
    <property type="entry name" value="Glucose Permease (Domain IIA)"/>
    <property type="match status" value="1"/>
</dbReference>
<dbReference type="SMART" id="SM00257">
    <property type="entry name" value="LysM"/>
    <property type="match status" value="1"/>
</dbReference>
<dbReference type="InterPro" id="IPR045834">
    <property type="entry name" value="Csd3_N2"/>
</dbReference>
<feature type="transmembrane region" description="Helical" evidence="9">
    <location>
        <begin position="21"/>
        <end position="44"/>
    </location>
</feature>
<gene>
    <name evidence="11" type="ORF">A35E_00057</name>
</gene>
<dbReference type="InterPro" id="IPR050570">
    <property type="entry name" value="Cell_wall_metabolism_enzyme"/>
</dbReference>
<proteinExistence type="inferred from homology"/>
<keyword evidence="8" id="KW-0482">Metalloprotease</keyword>
<evidence type="ECO:0000259" key="10">
    <source>
        <dbReference type="PROSITE" id="PS51782"/>
    </source>
</evidence>
<keyword evidence="9" id="KW-0812">Transmembrane</keyword>
<name>J3TYF5_9ENTR</name>
<evidence type="ECO:0000256" key="7">
    <source>
        <dbReference type="ARBA" id="ARBA00022833"/>
    </source>
</evidence>
<reference evidence="11 12" key="1">
    <citation type="journal article" date="2012" name="Mol. Biol. Evol.">
        <title>Genome reduction and co-evolution between the primary and secondary bacterial symbionts of psyllids.</title>
        <authorList>
            <person name="Sloan D.B."/>
            <person name="Moran N.A."/>
        </authorList>
    </citation>
    <scope>NUCLEOTIDE SEQUENCE [LARGE SCALE GENOMIC DNA]</scope>
    <source>
        <strain evidence="11">Hcub_S</strain>
    </source>
</reference>
<accession>J3TYF5</accession>
<dbReference type="PANTHER" id="PTHR21666">
    <property type="entry name" value="PEPTIDASE-RELATED"/>
    <property type="match status" value="1"/>
</dbReference>
<dbReference type="SUPFAM" id="SSF51261">
    <property type="entry name" value="Duplicated hybrid motif"/>
    <property type="match status" value="1"/>
</dbReference>
<keyword evidence="12" id="KW-1185">Reference proteome</keyword>
<evidence type="ECO:0000256" key="6">
    <source>
        <dbReference type="ARBA" id="ARBA00022801"/>
    </source>
</evidence>
<sequence precursor="true">MQQLTRSFSLMFNYLSRLNRIMLGSLAIFTLIIAIWKNSIYFPLFGRLNTTIVSPEKRKFIDQPIDTTGHSSQFSKENEKDIEKNNSNIKIHETSNTNKYVIFSGDTISKILSQHNVPIADIKVLSREHADLQNIKVGQSLSWKMTVNGNLQYLIWNVSQREIRTYNRIYGKFQENITYIKGKWCNTTLTGYLNGTFINSAQTAGLSYSDTYAVISALQWQIDFKKLHKGDKFSVLIAREMLNGKSARTQLLAVYLHTAGKDYYAFLADNGKFYNRDAKGVTQSFMRLPTLKQFRISSTFNPKRLNPITGRITTHLGVDFAVPVGTPILAVSDGEVIISKYDDIAGNYIAIRHGHQYMTRYMHLHKLLVKPGQKVKLGERIALSGNTGRSTGPHLHYEVWLNQRPINPLTATLPRNESLTGHDRSEYLNKIKTIIPQLHS</sequence>
<dbReference type="STRING" id="134287.A35E_00057"/>
<comment type="subcellular location">
    <subcellularLocation>
        <location evidence="2">Cell membrane</location>
        <topology evidence="2">Single-pass membrane protein</topology>
    </subcellularLocation>
</comment>
<dbReference type="RefSeq" id="WP_014888677.1">
    <property type="nucleotide sequence ID" value="NC_018420.1"/>
</dbReference>
<dbReference type="MEROPS" id="M23.011"/>
<dbReference type="CDD" id="cd12797">
    <property type="entry name" value="M23_peptidase"/>
    <property type="match status" value="1"/>
</dbReference>
<dbReference type="HOGENOM" id="CLU_026846_0_2_6"/>
<dbReference type="EMBL" id="CP003547">
    <property type="protein sequence ID" value="AFP85380.1"/>
    <property type="molecule type" value="Genomic_DNA"/>
</dbReference>
<keyword evidence="7" id="KW-0862">Zinc</keyword>
<dbReference type="PANTHER" id="PTHR21666:SF292">
    <property type="entry name" value="MUREIN DD-ENDOPEPTIDASE MEPM"/>
    <property type="match status" value="1"/>
</dbReference>
<dbReference type="OrthoDB" id="9805070at2"/>
<dbReference type="Proteomes" id="UP000003937">
    <property type="component" value="Chromosome"/>
</dbReference>
<evidence type="ECO:0000256" key="4">
    <source>
        <dbReference type="ARBA" id="ARBA00022670"/>
    </source>
</evidence>
<dbReference type="GO" id="GO:0004222">
    <property type="term" value="F:metalloendopeptidase activity"/>
    <property type="evidence" value="ECO:0007669"/>
    <property type="project" value="TreeGrafter"/>
</dbReference>
<dbReference type="FunFam" id="2.70.70.10:FF:000002">
    <property type="entry name" value="Murein DD-endopeptidase MepM"/>
    <property type="match status" value="1"/>
</dbReference>
<dbReference type="InterPro" id="IPR011055">
    <property type="entry name" value="Dup_hybrid_motif"/>
</dbReference>
<protein>
    <submittedName>
        <fullName evidence="11">Metalloendopeptidase-like membrane protein</fullName>
    </submittedName>
</protein>
<dbReference type="Pfam" id="PF19425">
    <property type="entry name" value="Csd3_N2"/>
    <property type="match status" value="1"/>
</dbReference>
<evidence type="ECO:0000256" key="8">
    <source>
        <dbReference type="ARBA" id="ARBA00023049"/>
    </source>
</evidence>
<dbReference type="InterPro" id="IPR007340">
    <property type="entry name" value="LysM_Opacity-associatedA"/>
</dbReference>
<evidence type="ECO:0000313" key="11">
    <source>
        <dbReference type="EMBL" id="AFP85380.1"/>
    </source>
</evidence>
<evidence type="ECO:0000256" key="2">
    <source>
        <dbReference type="ARBA" id="ARBA00004162"/>
    </source>
</evidence>
<keyword evidence="9" id="KW-1133">Transmembrane helix</keyword>
<dbReference type="InterPro" id="IPR018392">
    <property type="entry name" value="LysM"/>
</dbReference>
<comment type="similarity">
    <text evidence="3">Belongs to the peptidase M23B family.</text>
</comment>
<dbReference type="GO" id="GO:0042834">
    <property type="term" value="F:peptidoglycan binding"/>
    <property type="evidence" value="ECO:0007669"/>
    <property type="project" value="InterPro"/>
</dbReference>
<keyword evidence="4" id="KW-0645">Protease</keyword>
<dbReference type="PATRIC" id="fig|134287.3.peg.54"/>